<gene>
    <name evidence="1" type="ORF">P3T76_008304</name>
</gene>
<evidence type="ECO:0000313" key="2">
    <source>
        <dbReference type="Proteomes" id="UP001259832"/>
    </source>
</evidence>
<keyword evidence="2" id="KW-1185">Reference proteome</keyword>
<protein>
    <submittedName>
        <fullName evidence="1">Uncharacterized protein</fullName>
    </submittedName>
</protein>
<proteinExistence type="predicted"/>
<reference evidence="1" key="1">
    <citation type="submission" date="2023-08" db="EMBL/GenBank/DDBJ databases">
        <title>Reference Genome Resource for the Citrus Pathogen Phytophthora citrophthora.</title>
        <authorList>
            <person name="Moller H."/>
            <person name="Coetzee B."/>
            <person name="Rose L.J."/>
            <person name="Van Niekerk J.M."/>
        </authorList>
    </citation>
    <scope>NUCLEOTIDE SEQUENCE</scope>
    <source>
        <strain evidence="1">STE-U-9442</strain>
    </source>
</reference>
<dbReference type="EMBL" id="JASMQC010000015">
    <property type="protein sequence ID" value="KAK1939981.1"/>
    <property type="molecule type" value="Genomic_DNA"/>
</dbReference>
<dbReference type="AlphaFoldDB" id="A0AAD9LKU5"/>
<dbReference type="Proteomes" id="UP001259832">
    <property type="component" value="Unassembled WGS sequence"/>
</dbReference>
<organism evidence="1 2">
    <name type="scientific">Phytophthora citrophthora</name>
    <dbReference type="NCBI Taxonomy" id="4793"/>
    <lineage>
        <taxon>Eukaryota</taxon>
        <taxon>Sar</taxon>
        <taxon>Stramenopiles</taxon>
        <taxon>Oomycota</taxon>
        <taxon>Peronosporomycetes</taxon>
        <taxon>Peronosporales</taxon>
        <taxon>Peronosporaceae</taxon>
        <taxon>Phytophthora</taxon>
    </lineage>
</organism>
<sequence length="150" mass="16926">MLRQQYLSPRWKFWHYCASQSPGVTTNQYATESHNRGIKRVVSGELYASTMVVTGTKLPRIIAHFGTAREEPPTISGRLLLHQSTLNVHVKLVFYLAQVVQDSLRIGMANTVMIGSNSMNPVPVNDDRADMYLQSRKGHLQRDDTVANIE</sequence>
<evidence type="ECO:0000313" key="1">
    <source>
        <dbReference type="EMBL" id="KAK1939981.1"/>
    </source>
</evidence>
<accession>A0AAD9LKU5</accession>
<name>A0AAD9LKU5_9STRA</name>
<comment type="caution">
    <text evidence="1">The sequence shown here is derived from an EMBL/GenBank/DDBJ whole genome shotgun (WGS) entry which is preliminary data.</text>
</comment>